<geneLocation type="plasmid" evidence="1 2">
    <name>pBRH01</name>
</geneLocation>
<sequence>MRRFCRTSHAARRMSHVACRMSPRAVAQTNRRLDRAWPQQIPVNQGLVRLLEQKRYV</sequence>
<accession>E5ATL4</accession>
<proteinExistence type="predicted"/>
<gene>
    <name evidence="1" type="ordered locus">RBRH_04217</name>
</gene>
<dbReference type="HOGENOM" id="CLU_2987883_0_0_4"/>
<organism evidence="1 2">
    <name type="scientific">Mycetohabitans rhizoxinica (strain DSM 19002 / CIP 109453 / HKI 454)</name>
    <name type="common">Paraburkholderia rhizoxinica</name>
    <dbReference type="NCBI Taxonomy" id="882378"/>
    <lineage>
        <taxon>Bacteria</taxon>
        <taxon>Pseudomonadati</taxon>
        <taxon>Pseudomonadota</taxon>
        <taxon>Betaproteobacteria</taxon>
        <taxon>Burkholderiales</taxon>
        <taxon>Burkholderiaceae</taxon>
        <taxon>Mycetohabitans</taxon>
    </lineage>
</organism>
<reference evidence="1 2" key="1">
    <citation type="journal article" date="2011" name="J. Bacteriol.">
        <title>Complete genome sequence of Burkholderia rhizoxinica, an endosymbiont of Rhizopus microsporus.</title>
        <authorList>
            <person name="Lackner G."/>
            <person name="Moebius N."/>
            <person name="Partida-Martinez L."/>
            <person name="Hertweck C."/>
        </authorList>
    </citation>
    <scope>NUCLEOTIDE SEQUENCE [LARGE SCALE GENOMIC DNA]</scope>
    <source>
        <strain evidence="2">DSM 19002 / CIP 109453 / HKI 454</strain>
        <plasmid evidence="1 2">pBRH01</plasmid>
    </source>
</reference>
<dbReference type="EMBL" id="FR687360">
    <property type="protein sequence ID" value="CBW76438.1"/>
    <property type="molecule type" value="Genomic_DNA"/>
</dbReference>
<evidence type="ECO:0000313" key="1">
    <source>
        <dbReference type="EMBL" id="CBW76438.1"/>
    </source>
</evidence>
<evidence type="ECO:0000313" key="2">
    <source>
        <dbReference type="Proteomes" id="UP000007437"/>
    </source>
</evidence>
<dbReference type="KEGG" id="brh:RBRH_04217"/>
<name>E5ATL4_MYCRK</name>
<dbReference type="Proteomes" id="UP000007437">
    <property type="component" value="Plasmid pBRH01"/>
</dbReference>
<dbReference type="AlphaFoldDB" id="E5ATL4"/>
<protein>
    <submittedName>
        <fullName evidence="1">Uncharacterized protein</fullName>
    </submittedName>
</protein>
<keyword evidence="1" id="KW-0614">Plasmid</keyword>